<dbReference type="Gene3D" id="3.30.420.10">
    <property type="entry name" value="Ribonuclease H-like superfamily/Ribonuclease H"/>
    <property type="match status" value="1"/>
</dbReference>
<feature type="transmembrane region" description="Helical" evidence="1">
    <location>
        <begin position="208"/>
        <end position="229"/>
    </location>
</feature>
<protein>
    <recommendedName>
        <fullName evidence="3">Exonuclease domain-containing protein</fullName>
    </recommendedName>
</protein>
<evidence type="ECO:0000256" key="1">
    <source>
        <dbReference type="SAM" id="Phobius"/>
    </source>
</evidence>
<gene>
    <name evidence="2" type="ORF">Harvfovirus39_8</name>
</gene>
<reference evidence="2" key="1">
    <citation type="submission" date="2018-10" db="EMBL/GenBank/DDBJ databases">
        <title>Hidden diversity of soil giant viruses.</title>
        <authorList>
            <person name="Schulz F."/>
            <person name="Alteio L."/>
            <person name="Goudeau D."/>
            <person name="Ryan E.M."/>
            <person name="Malmstrom R.R."/>
            <person name="Blanchard J."/>
            <person name="Woyke T."/>
        </authorList>
    </citation>
    <scope>NUCLEOTIDE SEQUENCE</scope>
    <source>
        <strain evidence="2">HAV1</strain>
    </source>
</reference>
<proteinExistence type="predicted"/>
<name>A0A3G5A7V6_9VIRU</name>
<dbReference type="InterPro" id="IPR012337">
    <property type="entry name" value="RNaseH-like_sf"/>
</dbReference>
<accession>A0A3G5A7V6</accession>
<dbReference type="SUPFAM" id="SSF53098">
    <property type="entry name" value="Ribonuclease H-like"/>
    <property type="match status" value="1"/>
</dbReference>
<evidence type="ECO:0008006" key="3">
    <source>
        <dbReference type="Google" id="ProtNLM"/>
    </source>
</evidence>
<sequence>MRCNFDYLVAIDTEFTGVDVVRNQIVSIGMALLDVKQGRVIETMKIGEMRLEAGRGWDLKCRAFWDGQEGMRDIARSLDEGLYKMTLQEGTEQFVMTVRDWELKYYFGGKALKWGFLVDTNSTDVSHMNATLGEFGFNSLVMLFGDRYRDVFCLKSLIAAVNAVGGSEKGAEPVNLVKHDPVFDAVHIAEMAVFLIRRLENFEKKQKIVRYVTVAGFGSLAVSCAIWLYHLVKN</sequence>
<dbReference type="EMBL" id="MK072281">
    <property type="protein sequence ID" value="AYV81529.1"/>
    <property type="molecule type" value="Genomic_DNA"/>
</dbReference>
<dbReference type="InterPro" id="IPR036397">
    <property type="entry name" value="RNaseH_sf"/>
</dbReference>
<evidence type="ECO:0000313" key="2">
    <source>
        <dbReference type="EMBL" id="AYV81529.1"/>
    </source>
</evidence>
<keyword evidence="1" id="KW-0472">Membrane</keyword>
<dbReference type="GO" id="GO:0003676">
    <property type="term" value="F:nucleic acid binding"/>
    <property type="evidence" value="ECO:0007669"/>
    <property type="project" value="InterPro"/>
</dbReference>
<keyword evidence="1" id="KW-1133">Transmembrane helix</keyword>
<keyword evidence="1" id="KW-0812">Transmembrane</keyword>
<organism evidence="2">
    <name type="scientific">Harvfovirus sp</name>
    <dbReference type="NCBI Taxonomy" id="2487768"/>
    <lineage>
        <taxon>Viruses</taxon>
        <taxon>Varidnaviria</taxon>
        <taxon>Bamfordvirae</taxon>
        <taxon>Nucleocytoviricota</taxon>
        <taxon>Megaviricetes</taxon>
        <taxon>Imitervirales</taxon>
        <taxon>Mimiviridae</taxon>
        <taxon>Klosneuvirinae</taxon>
    </lineage>
</organism>